<dbReference type="InterPro" id="IPR020583">
    <property type="entry name" value="Inositol_monoP_metal-BS"/>
</dbReference>
<dbReference type="Proteomes" id="UP000252582">
    <property type="component" value="Unassembled WGS sequence"/>
</dbReference>
<dbReference type="Gene3D" id="3.30.540.10">
    <property type="entry name" value="Fructose-1,6-Bisphosphatase, subunit A, domain 1"/>
    <property type="match status" value="1"/>
</dbReference>
<keyword evidence="3" id="KW-0378">Hydrolase</keyword>
<evidence type="ECO:0000256" key="4">
    <source>
        <dbReference type="ARBA" id="ARBA00022842"/>
    </source>
</evidence>
<evidence type="ECO:0000313" key="6">
    <source>
        <dbReference type="EMBL" id="RCW22643.1"/>
    </source>
</evidence>
<evidence type="ECO:0000256" key="1">
    <source>
        <dbReference type="ARBA" id="ARBA00009759"/>
    </source>
</evidence>
<accession>A0A6I7HJD7</accession>
<comment type="caution">
    <text evidence="6">The sequence shown here is derived from an EMBL/GenBank/DDBJ whole genome shotgun (WGS) entry which is preliminary data.</text>
</comment>
<dbReference type="InterPro" id="IPR000760">
    <property type="entry name" value="Inositol_monophosphatase-like"/>
</dbReference>
<feature type="binding site" evidence="5">
    <location>
        <position position="206"/>
    </location>
    <ligand>
        <name>Mg(2+)</name>
        <dbReference type="ChEBI" id="CHEBI:18420"/>
        <label>1</label>
        <note>catalytic</note>
    </ligand>
</feature>
<dbReference type="GO" id="GO:0007165">
    <property type="term" value="P:signal transduction"/>
    <property type="evidence" value="ECO:0007669"/>
    <property type="project" value="TreeGrafter"/>
</dbReference>
<dbReference type="RefSeq" id="WP_114364054.1">
    <property type="nucleotide sequence ID" value="NZ_QPIX01000008.1"/>
</dbReference>
<protein>
    <submittedName>
        <fullName evidence="6">Myo-inositol-1(Or 4)-monophosphatase</fullName>
    </submittedName>
</protein>
<feature type="binding site" evidence="5">
    <location>
        <position position="84"/>
    </location>
    <ligand>
        <name>Mg(2+)</name>
        <dbReference type="ChEBI" id="CHEBI:18420"/>
        <label>1</label>
        <note>catalytic</note>
    </ligand>
</feature>
<gene>
    <name evidence="6" type="ORF">DFR48_108165</name>
</gene>
<sequence>MSPRHALAVSLVDEAGKRALDHFRQRDMLALSTKGPLDFVSEADKDIERFVRSAVAEIFNGAPLVGEELGGEISDDYWIVDPIDGTANFLRGNPLWGISLAHMANGMPDIGVIRYPVLGITVSATAGSGLFVDGKAARRDDTFGDVRLAAVGENNRWPAEDISHVETHLRRLGWGVAQYRCASISLGFAALGRTDGYLERNLSLWDLAAGVLICREAGLQSHWGGTPAAQGMWVMVGTQALIEDTTEISTHVKG</sequence>
<comment type="cofactor">
    <cofactor evidence="5">
        <name>Mg(2+)</name>
        <dbReference type="ChEBI" id="CHEBI:18420"/>
    </cofactor>
</comment>
<dbReference type="GO" id="GO:0008934">
    <property type="term" value="F:inositol monophosphate 1-phosphatase activity"/>
    <property type="evidence" value="ECO:0007669"/>
    <property type="project" value="TreeGrafter"/>
</dbReference>
<keyword evidence="7" id="KW-1185">Reference proteome</keyword>
<feature type="binding site" evidence="5">
    <location>
        <position position="83"/>
    </location>
    <ligand>
        <name>Mg(2+)</name>
        <dbReference type="ChEBI" id="CHEBI:18420"/>
        <label>1</label>
        <note>catalytic</note>
    </ligand>
</feature>
<dbReference type="PANTHER" id="PTHR20854">
    <property type="entry name" value="INOSITOL MONOPHOSPHATASE"/>
    <property type="match status" value="1"/>
</dbReference>
<dbReference type="PANTHER" id="PTHR20854:SF4">
    <property type="entry name" value="INOSITOL-1-MONOPHOSPHATASE-RELATED"/>
    <property type="match status" value="1"/>
</dbReference>
<comment type="similarity">
    <text evidence="1">Belongs to the inositol monophosphatase superfamily.</text>
</comment>
<evidence type="ECO:0000256" key="3">
    <source>
        <dbReference type="ARBA" id="ARBA00022801"/>
    </source>
</evidence>
<dbReference type="Pfam" id="PF00459">
    <property type="entry name" value="Inositol_P"/>
    <property type="match status" value="1"/>
</dbReference>
<dbReference type="AlphaFoldDB" id="A0A6I7HJD7"/>
<feature type="binding site" evidence="5">
    <location>
        <position position="67"/>
    </location>
    <ligand>
        <name>Mg(2+)</name>
        <dbReference type="ChEBI" id="CHEBI:18420"/>
        <label>1</label>
        <note>catalytic</note>
    </ligand>
</feature>
<organism evidence="6 7">
    <name type="scientific">Ciceribacter lividus</name>
    <dbReference type="NCBI Taxonomy" id="1197950"/>
    <lineage>
        <taxon>Bacteria</taxon>
        <taxon>Pseudomonadati</taxon>
        <taxon>Pseudomonadota</taxon>
        <taxon>Alphaproteobacteria</taxon>
        <taxon>Hyphomicrobiales</taxon>
        <taxon>Rhizobiaceae</taxon>
        <taxon>Ciceribacter</taxon>
    </lineage>
</organism>
<dbReference type="Gene3D" id="3.40.190.80">
    <property type="match status" value="1"/>
</dbReference>
<keyword evidence="4 5" id="KW-0460">Magnesium</keyword>
<dbReference type="SUPFAM" id="SSF56655">
    <property type="entry name" value="Carbohydrate phosphatase"/>
    <property type="match status" value="1"/>
</dbReference>
<reference evidence="6 7" key="1">
    <citation type="submission" date="2018-07" db="EMBL/GenBank/DDBJ databases">
        <title>Genomic Encyclopedia of Type Strains, Phase IV (KMG-IV): sequencing the most valuable type-strain genomes for metagenomic binning, comparative biology and taxonomic classification.</title>
        <authorList>
            <person name="Goeker M."/>
        </authorList>
    </citation>
    <scope>NUCLEOTIDE SEQUENCE [LARGE SCALE GENOMIC DNA]</scope>
    <source>
        <strain evidence="6 7">DSM 25528</strain>
    </source>
</reference>
<name>A0A6I7HJD7_9HYPH</name>
<feature type="binding site" evidence="5">
    <location>
        <position position="81"/>
    </location>
    <ligand>
        <name>Mg(2+)</name>
        <dbReference type="ChEBI" id="CHEBI:18420"/>
        <label>1</label>
        <note>catalytic</note>
    </ligand>
</feature>
<dbReference type="PROSITE" id="PS00629">
    <property type="entry name" value="IMP_1"/>
    <property type="match status" value="1"/>
</dbReference>
<dbReference type="GO" id="GO:0046872">
    <property type="term" value="F:metal ion binding"/>
    <property type="evidence" value="ECO:0007669"/>
    <property type="project" value="UniProtKB-KW"/>
</dbReference>
<keyword evidence="2 5" id="KW-0479">Metal-binding</keyword>
<evidence type="ECO:0000313" key="7">
    <source>
        <dbReference type="Proteomes" id="UP000252582"/>
    </source>
</evidence>
<dbReference type="EMBL" id="QPIX01000008">
    <property type="protein sequence ID" value="RCW22643.1"/>
    <property type="molecule type" value="Genomic_DNA"/>
</dbReference>
<dbReference type="PRINTS" id="PR00377">
    <property type="entry name" value="IMPHPHTASES"/>
</dbReference>
<evidence type="ECO:0000256" key="2">
    <source>
        <dbReference type="ARBA" id="ARBA00022723"/>
    </source>
</evidence>
<evidence type="ECO:0000256" key="5">
    <source>
        <dbReference type="PIRSR" id="PIRSR600760-2"/>
    </source>
</evidence>
<dbReference type="GO" id="GO:0006020">
    <property type="term" value="P:inositol metabolic process"/>
    <property type="evidence" value="ECO:0007669"/>
    <property type="project" value="TreeGrafter"/>
</dbReference>
<proteinExistence type="inferred from homology"/>